<gene>
    <name evidence="2" type="ORF">ACFQPS_06090</name>
</gene>
<reference evidence="3" key="1">
    <citation type="journal article" date="2019" name="Int. J. Syst. Evol. Microbiol.">
        <title>The Global Catalogue of Microorganisms (GCM) 10K type strain sequencing project: providing services to taxonomists for standard genome sequencing and annotation.</title>
        <authorList>
            <consortium name="The Broad Institute Genomics Platform"/>
            <consortium name="The Broad Institute Genome Sequencing Center for Infectious Disease"/>
            <person name="Wu L."/>
            <person name="Ma J."/>
        </authorList>
    </citation>
    <scope>NUCLEOTIDE SEQUENCE [LARGE SCALE GENOMIC DNA]</scope>
    <source>
        <strain evidence="3">CGMCC 1.16275</strain>
    </source>
</reference>
<evidence type="ECO:0000313" key="3">
    <source>
        <dbReference type="Proteomes" id="UP001596456"/>
    </source>
</evidence>
<sequence>MAWYTRTAADQIRSLFRFYLAKDRPDAALRLIDAVREAMAAMEAGPPAGRPHPGAWTRLSGRGLRWFRVHRYWFAYSTASGRPVVTNVLYDRADIPRRIAPEGEAVPFPEE</sequence>
<comment type="caution">
    <text evidence="2">The sequence shown here is derived from an EMBL/GenBank/DDBJ whole genome shotgun (WGS) entry which is preliminary data.</text>
</comment>
<name>A0ABW2KTS6_9PROT</name>
<protein>
    <submittedName>
        <fullName evidence="2">Type II toxin-antitoxin system RelE/ParE family toxin</fullName>
    </submittedName>
</protein>
<dbReference type="InterPro" id="IPR007712">
    <property type="entry name" value="RelE/ParE_toxin"/>
</dbReference>
<dbReference type="InterPro" id="IPR035093">
    <property type="entry name" value="RelE/ParE_toxin_dom_sf"/>
</dbReference>
<evidence type="ECO:0000256" key="1">
    <source>
        <dbReference type="ARBA" id="ARBA00022649"/>
    </source>
</evidence>
<dbReference type="Gene3D" id="3.30.2310.20">
    <property type="entry name" value="RelE-like"/>
    <property type="match status" value="1"/>
</dbReference>
<keyword evidence="3" id="KW-1185">Reference proteome</keyword>
<organism evidence="2 3">
    <name type="scientific">Rhodocista pekingensis</name>
    <dbReference type="NCBI Taxonomy" id="201185"/>
    <lineage>
        <taxon>Bacteria</taxon>
        <taxon>Pseudomonadati</taxon>
        <taxon>Pseudomonadota</taxon>
        <taxon>Alphaproteobacteria</taxon>
        <taxon>Rhodospirillales</taxon>
        <taxon>Azospirillaceae</taxon>
        <taxon>Rhodocista</taxon>
    </lineage>
</organism>
<dbReference type="Proteomes" id="UP001596456">
    <property type="component" value="Unassembled WGS sequence"/>
</dbReference>
<keyword evidence="1" id="KW-1277">Toxin-antitoxin system</keyword>
<evidence type="ECO:0000313" key="2">
    <source>
        <dbReference type="EMBL" id="MFC7332726.1"/>
    </source>
</evidence>
<accession>A0ABW2KTS6</accession>
<dbReference type="EMBL" id="JBHTCM010000006">
    <property type="protein sequence ID" value="MFC7332726.1"/>
    <property type="molecule type" value="Genomic_DNA"/>
</dbReference>
<dbReference type="RefSeq" id="WP_377357324.1">
    <property type="nucleotide sequence ID" value="NZ_JBHTCM010000006.1"/>
</dbReference>
<dbReference type="Pfam" id="PF05016">
    <property type="entry name" value="ParE_toxin"/>
    <property type="match status" value="1"/>
</dbReference>
<proteinExistence type="predicted"/>